<gene>
    <name evidence="3" type="primary">rfaQ_1</name>
    <name evidence="3" type="ORF">VRLFYP33_01314</name>
</gene>
<evidence type="ECO:0000313" key="3">
    <source>
        <dbReference type="EMBL" id="VYU15652.1"/>
    </source>
</evidence>
<proteinExistence type="predicted"/>
<dbReference type="CDD" id="cd03789">
    <property type="entry name" value="GT9_LPS_heptosyltransferase"/>
    <property type="match status" value="1"/>
</dbReference>
<keyword evidence="1" id="KW-0328">Glycosyltransferase</keyword>
<dbReference type="GO" id="GO:0008713">
    <property type="term" value="F:ADP-heptose-lipopolysaccharide heptosyltransferase activity"/>
    <property type="evidence" value="ECO:0007669"/>
    <property type="project" value="TreeGrafter"/>
</dbReference>
<accession>A0A6N3CI37</accession>
<dbReference type="EC" id="2.-.-.-" evidence="3"/>
<protein>
    <submittedName>
        <fullName evidence="3">Lipopolysaccharide core heptosyltransferase RfaQ</fullName>
        <ecNumber evidence="3">2.-.-.-</ecNumber>
    </submittedName>
</protein>
<dbReference type="AlphaFoldDB" id="A0A6N3CI37"/>
<dbReference type="GO" id="GO:0005829">
    <property type="term" value="C:cytosol"/>
    <property type="evidence" value="ECO:0007669"/>
    <property type="project" value="TreeGrafter"/>
</dbReference>
<dbReference type="Gene3D" id="3.40.50.2000">
    <property type="entry name" value="Glycogen Phosphorylase B"/>
    <property type="match status" value="2"/>
</dbReference>
<dbReference type="PANTHER" id="PTHR30160">
    <property type="entry name" value="TETRAACYLDISACCHARIDE 4'-KINASE-RELATED"/>
    <property type="match status" value="1"/>
</dbReference>
<dbReference type="GO" id="GO:0009244">
    <property type="term" value="P:lipopolysaccharide core region biosynthetic process"/>
    <property type="evidence" value="ECO:0007669"/>
    <property type="project" value="TreeGrafter"/>
</dbReference>
<evidence type="ECO:0000256" key="1">
    <source>
        <dbReference type="ARBA" id="ARBA00022676"/>
    </source>
</evidence>
<sequence>MKEYKRILIVKMSSLGDVIHALPTLYAIRKNWPNAHITWAVHEQFSGPLPGKPWLDEVLFIDKKKLKSISYLWTLRRILHERNFDMCLDLQCLAKSAIVSFLSGAKEKYGYWELREGSNLVNKALVGPNKYGHVIERYLDTVRALGGTVDTIEFPMNESEEAANSCEAKLRAQGMPQGADYVVVAPGARWIVKEWPIPHFTDLCKRLAAQKQYVVLVGAPSDKEKADEIQNGVDSPYVINMTGQTSLEELIELIRRCKLYVSADTGPLHIANALKRPLIGLYGTTSPERTGPYGGDYVHIIVSPTSKATPEAPLVDDPECMAQITVDTVWETVQTLL</sequence>
<dbReference type="RefSeq" id="WP_021842429.1">
    <property type="nucleotide sequence ID" value="NZ_CACRUX010000052.1"/>
</dbReference>
<dbReference type="SUPFAM" id="SSF53756">
    <property type="entry name" value="UDP-Glycosyltransferase/glycogen phosphorylase"/>
    <property type="match status" value="1"/>
</dbReference>
<dbReference type="EMBL" id="CACRUX010000052">
    <property type="protein sequence ID" value="VYU15652.1"/>
    <property type="molecule type" value="Genomic_DNA"/>
</dbReference>
<dbReference type="PANTHER" id="PTHR30160:SF1">
    <property type="entry name" value="LIPOPOLYSACCHARIDE 1,2-N-ACETYLGLUCOSAMINETRANSFERASE-RELATED"/>
    <property type="match status" value="1"/>
</dbReference>
<dbReference type="InterPro" id="IPR051199">
    <property type="entry name" value="LPS_LOS_Heptosyltrfase"/>
</dbReference>
<name>A0A6N3CI37_9FIRM</name>
<dbReference type="Pfam" id="PF01075">
    <property type="entry name" value="Glyco_transf_9"/>
    <property type="match status" value="1"/>
</dbReference>
<organism evidence="3">
    <name type="scientific">Veillonella ratti</name>
    <dbReference type="NCBI Taxonomy" id="103892"/>
    <lineage>
        <taxon>Bacteria</taxon>
        <taxon>Bacillati</taxon>
        <taxon>Bacillota</taxon>
        <taxon>Negativicutes</taxon>
        <taxon>Veillonellales</taxon>
        <taxon>Veillonellaceae</taxon>
        <taxon>Veillonella</taxon>
    </lineage>
</organism>
<evidence type="ECO:0000256" key="2">
    <source>
        <dbReference type="ARBA" id="ARBA00022679"/>
    </source>
</evidence>
<reference evidence="3" key="1">
    <citation type="submission" date="2019-11" db="EMBL/GenBank/DDBJ databases">
        <authorList>
            <person name="Feng L."/>
        </authorList>
    </citation>
    <scope>NUCLEOTIDE SEQUENCE</scope>
    <source>
        <strain evidence="3">VrattiLFYP33</strain>
    </source>
</reference>
<keyword evidence="2 3" id="KW-0808">Transferase</keyword>
<dbReference type="InterPro" id="IPR002201">
    <property type="entry name" value="Glyco_trans_9"/>
</dbReference>